<evidence type="ECO:0000256" key="4">
    <source>
        <dbReference type="ARBA" id="ARBA00022842"/>
    </source>
</evidence>
<feature type="active site" description="Proton donor/acceptor" evidence="5">
    <location>
        <position position="152"/>
    </location>
</feature>
<evidence type="ECO:0000256" key="3">
    <source>
        <dbReference type="ARBA" id="ARBA00022801"/>
    </source>
</evidence>
<feature type="binding site" evidence="6">
    <location>
        <position position="152"/>
    </location>
    <ligand>
        <name>Mg(2+)</name>
        <dbReference type="ChEBI" id="CHEBI:18420"/>
        <label>1</label>
    </ligand>
</feature>
<dbReference type="RefSeq" id="WP_014430853.1">
    <property type="nucleotide sequence ID" value="NC_017075.1"/>
</dbReference>
<evidence type="ECO:0000313" key="9">
    <source>
        <dbReference type="EMBL" id="BAL98006.1"/>
    </source>
</evidence>
<dbReference type="InterPro" id="IPR004808">
    <property type="entry name" value="AP_endonuc_1"/>
</dbReference>
<organism evidence="9 10">
    <name type="scientific">Rubrivivax gelatinosus (strain NBRC 100245 / IL144)</name>
    <dbReference type="NCBI Taxonomy" id="983917"/>
    <lineage>
        <taxon>Bacteria</taxon>
        <taxon>Pseudomonadati</taxon>
        <taxon>Pseudomonadota</taxon>
        <taxon>Betaproteobacteria</taxon>
        <taxon>Burkholderiales</taxon>
        <taxon>Sphaerotilaceae</taxon>
        <taxon>Rubrivivax</taxon>
    </lineage>
</organism>
<keyword evidence="3 9" id="KW-0378">Hydrolase</keyword>
<sequence length="260" mass="29448">MGFRLVTLNLNGIRSAANKGFLDWAAAAAADCMGVQEVKAQAADVAGRFERVGGLDGHFHYAQKKGYSGVGLYTRHEPSDVVGFDGGEFDAEGRWIELRFDKPGRKLSIISCYFPSGSSGEERQAAKYRFLDLLHPHLMALKAEREFILVGDVNIAHKEIDLKNWRGNQKNSGFLPEERAWMTRLLDTGVVDVFRRLNPNPEQYTWWSNRGQAWAKNVGWRLDYHLATPALAETARREQIFLAQRFSDHAPLTIDYEFTL</sequence>
<feature type="active site" evidence="5">
    <location>
        <position position="113"/>
    </location>
</feature>
<feature type="site" description="Important for catalytic activity" evidence="7">
    <location>
        <position position="223"/>
    </location>
</feature>
<evidence type="ECO:0000259" key="8">
    <source>
        <dbReference type="Pfam" id="PF03372"/>
    </source>
</evidence>
<dbReference type="GO" id="GO:0046872">
    <property type="term" value="F:metal ion binding"/>
    <property type="evidence" value="ECO:0007669"/>
    <property type="project" value="UniProtKB-KW"/>
</dbReference>
<dbReference type="AlphaFoldDB" id="I0HYB9"/>
<dbReference type="CDD" id="cd10281">
    <property type="entry name" value="Nape_like_AP-endo"/>
    <property type="match status" value="1"/>
</dbReference>
<evidence type="ECO:0000256" key="6">
    <source>
        <dbReference type="PIRSR" id="PIRSR604808-2"/>
    </source>
</evidence>
<protein>
    <submittedName>
        <fullName evidence="9">Exodeoxyribonuclease ExoA</fullName>
        <ecNumber evidence="9">3.1.11.2</ecNumber>
    </submittedName>
</protein>
<evidence type="ECO:0000256" key="1">
    <source>
        <dbReference type="ARBA" id="ARBA00007092"/>
    </source>
</evidence>
<dbReference type="GO" id="GO:0003906">
    <property type="term" value="F:DNA-(apurinic or apyrimidinic site) endonuclease activity"/>
    <property type="evidence" value="ECO:0007669"/>
    <property type="project" value="TreeGrafter"/>
</dbReference>
<feature type="binding site" evidence="6">
    <location>
        <position position="9"/>
    </location>
    <ligand>
        <name>Mg(2+)</name>
        <dbReference type="ChEBI" id="CHEBI:18420"/>
        <label>1</label>
    </ligand>
</feature>
<proteinExistence type="inferred from homology"/>
<accession>I0HYB9</accession>
<feature type="site" description="Interaction with DNA substrate" evidence="7">
    <location>
        <position position="249"/>
    </location>
</feature>
<keyword evidence="10" id="KW-1185">Reference proteome</keyword>
<keyword evidence="2 6" id="KW-0479">Metal-binding</keyword>
<comment type="cofactor">
    <cofactor evidence="6">
        <name>Mg(2+)</name>
        <dbReference type="ChEBI" id="CHEBI:18420"/>
    </cofactor>
    <cofactor evidence="6">
        <name>Mn(2+)</name>
        <dbReference type="ChEBI" id="CHEBI:29035"/>
    </cofactor>
    <text evidence="6">Probably binds two magnesium or manganese ions per subunit.</text>
</comment>
<dbReference type="PANTHER" id="PTHR22748:SF6">
    <property type="entry name" value="DNA-(APURINIC OR APYRIMIDINIC SITE) ENDONUCLEASE"/>
    <property type="match status" value="1"/>
</dbReference>
<feature type="active site" description="Proton acceptor" evidence="5">
    <location>
        <position position="249"/>
    </location>
</feature>
<reference evidence="9 10" key="1">
    <citation type="journal article" date="2012" name="J. Bacteriol.">
        <title>Complete genome sequence of phototrophic betaproteobacterium Rubrivivax gelatinosus IL144.</title>
        <authorList>
            <person name="Nagashima S."/>
            <person name="Kamimura A."/>
            <person name="Shimizu T."/>
            <person name="Nakamura-isaki S."/>
            <person name="Aono E."/>
            <person name="Sakamoto K."/>
            <person name="Ichikawa N."/>
            <person name="Nakazawa H."/>
            <person name="Sekine M."/>
            <person name="Yamazaki S."/>
            <person name="Fujita N."/>
            <person name="Shimada K."/>
            <person name="Hanada S."/>
            <person name="Nagashima K.V.P."/>
        </authorList>
    </citation>
    <scope>NUCLEOTIDE SEQUENCE [LARGE SCALE GENOMIC DNA]</scope>
    <source>
        <strain evidence="10">NBRC 100245 / IL144</strain>
    </source>
</reference>
<feature type="binding site" evidence="6">
    <location>
        <position position="248"/>
    </location>
    <ligand>
        <name>Mg(2+)</name>
        <dbReference type="ChEBI" id="CHEBI:18420"/>
        <label>1</label>
    </ligand>
</feature>
<feature type="domain" description="Endonuclease/exonuclease/phosphatase" evidence="8">
    <location>
        <begin position="6"/>
        <end position="249"/>
    </location>
</feature>
<dbReference type="GO" id="GO:0008311">
    <property type="term" value="F:double-stranded DNA 3'-5' DNA exonuclease activity"/>
    <property type="evidence" value="ECO:0007669"/>
    <property type="project" value="UniProtKB-EC"/>
</dbReference>
<feature type="binding site" evidence="6">
    <location>
        <position position="37"/>
    </location>
    <ligand>
        <name>Mg(2+)</name>
        <dbReference type="ChEBI" id="CHEBI:18420"/>
        <label>1</label>
    </ligand>
</feature>
<feature type="site" description="Transition state stabilizer" evidence="7">
    <location>
        <position position="154"/>
    </location>
</feature>
<dbReference type="Proteomes" id="UP000007883">
    <property type="component" value="Chromosome"/>
</dbReference>
<dbReference type="NCBIfam" id="TIGR00195">
    <property type="entry name" value="exoDNase_III"/>
    <property type="match status" value="1"/>
</dbReference>
<dbReference type="GO" id="GO:0006284">
    <property type="term" value="P:base-excision repair"/>
    <property type="evidence" value="ECO:0007669"/>
    <property type="project" value="TreeGrafter"/>
</dbReference>
<evidence type="ECO:0000256" key="5">
    <source>
        <dbReference type="PIRSR" id="PIRSR604808-1"/>
    </source>
</evidence>
<gene>
    <name evidence="9" type="primary">exoA</name>
    <name evidence="9" type="ordered locus">RGE_46730</name>
</gene>
<dbReference type="HOGENOM" id="CLU_027539_1_3_4"/>
<dbReference type="SUPFAM" id="SSF56219">
    <property type="entry name" value="DNase I-like"/>
    <property type="match status" value="1"/>
</dbReference>
<dbReference type="NCBIfam" id="TIGR00633">
    <property type="entry name" value="xth"/>
    <property type="match status" value="1"/>
</dbReference>
<dbReference type="PANTHER" id="PTHR22748">
    <property type="entry name" value="AP ENDONUCLEASE"/>
    <property type="match status" value="1"/>
</dbReference>
<evidence type="ECO:0000313" key="10">
    <source>
        <dbReference type="Proteomes" id="UP000007883"/>
    </source>
</evidence>
<keyword evidence="4 6" id="KW-0460">Magnesium</keyword>
<dbReference type="Gene3D" id="3.60.10.10">
    <property type="entry name" value="Endonuclease/exonuclease/phosphatase"/>
    <property type="match status" value="1"/>
</dbReference>
<dbReference type="InterPro" id="IPR036691">
    <property type="entry name" value="Endo/exonu/phosph_ase_sf"/>
</dbReference>
<dbReference type="InterPro" id="IPR005135">
    <property type="entry name" value="Endo/exonuclease/phosphatase"/>
</dbReference>
<feature type="binding site" evidence="6">
    <location>
        <position position="154"/>
    </location>
    <ligand>
        <name>Mg(2+)</name>
        <dbReference type="ChEBI" id="CHEBI:18420"/>
        <label>1</label>
    </ligand>
</feature>
<keyword evidence="6" id="KW-0464">Manganese</keyword>
<dbReference type="PROSITE" id="PS51435">
    <property type="entry name" value="AP_NUCLEASE_F1_4"/>
    <property type="match status" value="1"/>
</dbReference>
<dbReference type="EC" id="3.1.11.2" evidence="9"/>
<dbReference type="PATRIC" id="fig|983917.3.peg.4555"/>
<evidence type="ECO:0000256" key="7">
    <source>
        <dbReference type="PIRSR" id="PIRSR604808-3"/>
    </source>
</evidence>
<dbReference type="Pfam" id="PF03372">
    <property type="entry name" value="Exo_endo_phos"/>
    <property type="match status" value="1"/>
</dbReference>
<feature type="binding site" evidence="6">
    <location>
        <position position="249"/>
    </location>
    <ligand>
        <name>Mg(2+)</name>
        <dbReference type="ChEBI" id="CHEBI:18420"/>
        <label>1</label>
    </ligand>
</feature>
<evidence type="ECO:0000256" key="2">
    <source>
        <dbReference type="ARBA" id="ARBA00022723"/>
    </source>
</evidence>
<dbReference type="GO" id="GO:0008081">
    <property type="term" value="F:phosphoric diester hydrolase activity"/>
    <property type="evidence" value="ECO:0007669"/>
    <property type="project" value="TreeGrafter"/>
</dbReference>
<dbReference type="STRING" id="983917.RGE_46730"/>
<dbReference type="EMBL" id="AP012320">
    <property type="protein sequence ID" value="BAL98006.1"/>
    <property type="molecule type" value="Genomic_DNA"/>
</dbReference>
<dbReference type="KEGG" id="rge:RGE_46730"/>
<comment type="similarity">
    <text evidence="1">Belongs to the DNA repair enzymes AP/ExoA family.</text>
</comment>
<name>I0HYB9_RUBGI</name>
<dbReference type="eggNOG" id="COG0708">
    <property type="taxonomic scope" value="Bacteria"/>
</dbReference>